<dbReference type="AlphaFoldDB" id="A0A366DA25"/>
<keyword evidence="1" id="KW-0812">Transmembrane</keyword>
<evidence type="ECO:0000313" key="2">
    <source>
        <dbReference type="EMBL" id="RBO86911.1"/>
    </source>
</evidence>
<reference evidence="2 3" key="1">
    <citation type="submission" date="2018-06" db="EMBL/GenBank/DDBJ databases">
        <title>Genomic Encyclopedia of Type Strains, Phase IV (KMG-IV): sequencing the most valuable type-strain genomes for metagenomic binning, comparative biology and taxonomic classification.</title>
        <authorList>
            <person name="Goeker M."/>
        </authorList>
    </citation>
    <scope>NUCLEOTIDE SEQUENCE [LARGE SCALE GENOMIC DNA]</scope>
    <source>
        <strain evidence="2 3">DSM 44599</strain>
    </source>
</reference>
<protein>
    <submittedName>
        <fullName evidence="2">Uncharacterized protein</fullName>
    </submittedName>
</protein>
<gene>
    <name evidence="2" type="ORF">DFR74_11283</name>
</gene>
<dbReference type="EMBL" id="QNRE01000012">
    <property type="protein sequence ID" value="RBO86911.1"/>
    <property type="molecule type" value="Genomic_DNA"/>
</dbReference>
<dbReference type="STRING" id="1210090.GCA_001613185_05707"/>
<feature type="transmembrane region" description="Helical" evidence="1">
    <location>
        <begin position="12"/>
        <end position="29"/>
    </location>
</feature>
<keyword evidence="3" id="KW-1185">Reference proteome</keyword>
<accession>A0A366DA25</accession>
<keyword evidence="1" id="KW-1133">Transmembrane helix</keyword>
<evidence type="ECO:0000313" key="3">
    <source>
        <dbReference type="Proteomes" id="UP000252586"/>
    </source>
</evidence>
<evidence type="ECO:0000256" key="1">
    <source>
        <dbReference type="SAM" id="Phobius"/>
    </source>
</evidence>
<dbReference type="Proteomes" id="UP000252586">
    <property type="component" value="Unassembled WGS sequence"/>
</dbReference>
<keyword evidence="1" id="KW-0472">Membrane</keyword>
<organism evidence="2 3">
    <name type="scientific">Nocardia puris</name>
    <dbReference type="NCBI Taxonomy" id="208602"/>
    <lineage>
        <taxon>Bacteria</taxon>
        <taxon>Bacillati</taxon>
        <taxon>Actinomycetota</taxon>
        <taxon>Actinomycetes</taxon>
        <taxon>Mycobacteriales</taxon>
        <taxon>Nocardiaceae</taxon>
        <taxon>Nocardia</taxon>
    </lineage>
</organism>
<name>A0A366DA25_9NOCA</name>
<sequence>MNYFGLQSLTQLLPRVLGFSLLALSGLGFY</sequence>
<proteinExistence type="predicted"/>
<comment type="caution">
    <text evidence="2">The sequence shown here is derived from an EMBL/GenBank/DDBJ whole genome shotgun (WGS) entry which is preliminary data.</text>
</comment>